<keyword evidence="2" id="KW-1133">Transmembrane helix</keyword>
<feature type="domain" description="DUF802" evidence="3">
    <location>
        <begin position="322"/>
        <end position="372"/>
    </location>
</feature>
<keyword evidence="2" id="KW-0812">Transmembrane</keyword>
<dbReference type="eggNOG" id="COG0811">
    <property type="taxonomic scope" value="Bacteria"/>
</dbReference>
<organism evidence="4 5">
    <name type="scientific">Azoarcus sp. (strain BH72)</name>
    <dbReference type="NCBI Taxonomy" id="418699"/>
    <lineage>
        <taxon>Bacteria</taxon>
        <taxon>Pseudomonadati</taxon>
        <taxon>Pseudomonadota</taxon>
        <taxon>Betaproteobacteria</taxon>
        <taxon>Rhodocyclales</taxon>
        <taxon>Zoogloeaceae</taxon>
        <taxon>Azoarcus</taxon>
    </lineage>
</organism>
<proteinExistence type="predicted"/>
<sequence>MNRTACAAAFVVGLVVVGWVGYGYLGGSPLALTMTALIAAVYVAGATEMLRFQRATAALQRALADIPPQLADPAAWIATLPPTLRNAVRLRLEGERVALPGPTVTPYLIGLLVLLGMLGTFLGMVVTLNGAVVALESTTDLQTIRAALAAPVKGLGVAFGTSVAGVAASAMLGLITTLCRRARQQAAHLLDARIATALRPFSRAHQRDEGFKAMQQQARLLPELVDALGTLMAQLERRSGEAEQRLAAEQARFHREAREAYSELAAAVGRSLQASLSESARLAGETIKPVVDTTMAGIARETAALQARVADAVQAQLDGAGARFDSAVTRVTASWTAALEQHQRANAAVGAQIEAALGAHAERVDQHSAALLASVAQAHDALRGELATTAARLTDDTAALHARLAAGTERHLDGLATRFDAAVSAVSETWTRALAEHERSGSVLIERLDGALGAFAGRFDDRAGALLAEVAERSASLQAALASQEEARLAAQRAALAELAGSLQQRWAEAGADSEARQQRICQTLDDTARALVAETKAQASGTLAEVGALMERAAEAPRAAAEVIGELRKELSASVARDNELLAERSRIMETLRALLDAINHASTEQRSAIDALVASSAAALEQAGTRFGDTVATESSRMADAAGLLAGGAAEVASLGEAFQLALRLFGESNTQLMESLQRIEGALDKSMARSDEQLAYYVAQAREIIDLSIGSQQQIVDDLRRLSAPALAGGV</sequence>
<name>A1K242_AZOSB</name>
<feature type="transmembrane region" description="Helical" evidence="2">
    <location>
        <begin position="7"/>
        <end position="25"/>
    </location>
</feature>
<dbReference type="Pfam" id="PF05650">
    <property type="entry name" value="DUF802"/>
    <property type="match status" value="2"/>
</dbReference>
<dbReference type="KEGG" id="azo:azo0280"/>
<keyword evidence="2" id="KW-0472">Membrane</keyword>
<dbReference type="HOGENOM" id="CLU_016648_0_0_4"/>
<evidence type="ECO:0000313" key="5">
    <source>
        <dbReference type="Proteomes" id="UP000002588"/>
    </source>
</evidence>
<feature type="domain" description="DUF802" evidence="3">
    <location>
        <begin position="415"/>
        <end position="467"/>
    </location>
</feature>
<evidence type="ECO:0000256" key="2">
    <source>
        <dbReference type="SAM" id="Phobius"/>
    </source>
</evidence>
<accession>A1K242</accession>
<keyword evidence="5" id="KW-1185">Reference proteome</keyword>
<feature type="transmembrane region" description="Helical" evidence="2">
    <location>
        <begin position="107"/>
        <end position="135"/>
    </location>
</feature>
<feature type="transmembrane region" description="Helical" evidence="2">
    <location>
        <begin position="155"/>
        <end position="175"/>
    </location>
</feature>
<evidence type="ECO:0000259" key="3">
    <source>
        <dbReference type="Pfam" id="PF05650"/>
    </source>
</evidence>
<dbReference type="EMBL" id="AM406670">
    <property type="protein sequence ID" value="CAL92897.1"/>
    <property type="molecule type" value="Genomic_DNA"/>
</dbReference>
<dbReference type="InterPro" id="IPR008520">
    <property type="entry name" value="DUF802"/>
</dbReference>
<dbReference type="AlphaFoldDB" id="A1K242"/>
<reference evidence="4 5" key="1">
    <citation type="journal article" date="2006" name="Nat. Biotechnol.">
        <title>Complete genome of the mutualistic, N2-fixing grass endophyte Azoarcus sp. strain BH72.</title>
        <authorList>
            <person name="Krause A."/>
            <person name="Ramakumar A."/>
            <person name="Bartels D."/>
            <person name="Battistoni F."/>
            <person name="Bekel T."/>
            <person name="Boch J."/>
            <person name="Boehm M."/>
            <person name="Friedrich F."/>
            <person name="Hurek T."/>
            <person name="Krause L."/>
            <person name="Linke B."/>
            <person name="McHardy A.C."/>
            <person name="Sarkar A."/>
            <person name="Schneiker S."/>
            <person name="Syed A.A."/>
            <person name="Thauer R."/>
            <person name="Vorhoelter F.-J."/>
            <person name="Weidner S."/>
            <person name="Puehler A."/>
            <person name="Reinhold-Hurek B."/>
            <person name="Kaiser O."/>
            <person name="Goesmann A."/>
        </authorList>
    </citation>
    <scope>NUCLEOTIDE SEQUENCE [LARGE SCALE GENOMIC DNA]</scope>
    <source>
        <strain evidence="4 5">BH72</strain>
    </source>
</reference>
<dbReference type="Gene3D" id="1.20.120.20">
    <property type="entry name" value="Apolipoprotein"/>
    <property type="match status" value="1"/>
</dbReference>
<keyword evidence="1" id="KW-0175">Coiled coil</keyword>
<gene>
    <name evidence="4" type="ordered locus">azo0280</name>
</gene>
<protein>
    <submittedName>
        <fullName evidence="4">Conserved hypothetical membrane protein</fullName>
    </submittedName>
</protein>
<evidence type="ECO:0000313" key="4">
    <source>
        <dbReference type="EMBL" id="CAL92897.1"/>
    </source>
</evidence>
<dbReference type="STRING" id="62928.azo0280"/>
<evidence type="ECO:0000256" key="1">
    <source>
        <dbReference type="SAM" id="Coils"/>
    </source>
</evidence>
<dbReference type="RefSeq" id="WP_011764015.1">
    <property type="nucleotide sequence ID" value="NC_008702.1"/>
</dbReference>
<dbReference type="Proteomes" id="UP000002588">
    <property type="component" value="Chromosome"/>
</dbReference>
<feature type="coiled-coil region" evidence="1">
    <location>
        <begin position="225"/>
        <end position="252"/>
    </location>
</feature>